<evidence type="ECO:0000313" key="2">
    <source>
        <dbReference type="EMBL" id="PXX95758.1"/>
    </source>
</evidence>
<comment type="caution">
    <text evidence="2">The sequence shown here is derived from an EMBL/GenBank/DDBJ whole genome shotgun (WGS) entry which is preliminary data.</text>
</comment>
<proteinExistence type="predicted"/>
<evidence type="ECO:0000256" key="1">
    <source>
        <dbReference type="ARBA" id="ARBA00022729"/>
    </source>
</evidence>
<organism evidence="2 3">
    <name type="scientific">Marinifilum breve</name>
    <dbReference type="NCBI Taxonomy" id="2184082"/>
    <lineage>
        <taxon>Bacteria</taxon>
        <taxon>Pseudomonadati</taxon>
        <taxon>Bacteroidota</taxon>
        <taxon>Bacteroidia</taxon>
        <taxon>Marinilabiliales</taxon>
        <taxon>Marinifilaceae</taxon>
    </lineage>
</organism>
<sequence>MKVISVLFFLYKVNKHWQVIAITTYVVVK</sequence>
<evidence type="ECO:0000313" key="3">
    <source>
        <dbReference type="Proteomes" id="UP000248079"/>
    </source>
</evidence>
<keyword evidence="3" id="KW-1185">Reference proteome</keyword>
<accession>A0A2V3ZVI4</accession>
<dbReference type="Proteomes" id="UP000248079">
    <property type="component" value="Unassembled WGS sequence"/>
</dbReference>
<reference evidence="2 3" key="1">
    <citation type="submission" date="2018-05" db="EMBL/GenBank/DDBJ databases">
        <title>Marinifilum breve JC075T sp. nov., a marine bacterium isolated from Yongle Blue Hole in the South China Sea.</title>
        <authorList>
            <person name="Fu T."/>
        </authorList>
    </citation>
    <scope>NUCLEOTIDE SEQUENCE [LARGE SCALE GENOMIC DNA]</scope>
    <source>
        <strain evidence="2 3">JC075</strain>
    </source>
</reference>
<name>A0A2V3ZVI4_9BACT</name>
<keyword evidence="1" id="KW-0732">Signal</keyword>
<dbReference type="EMBL" id="QFLI01000014">
    <property type="protein sequence ID" value="PXX95758.1"/>
    <property type="molecule type" value="Genomic_DNA"/>
</dbReference>
<gene>
    <name evidence="2" type="ORF">DF185_21680</name>
</gene>
<dbReference type="AlphaFoldDB" id="A0A2V3ZVI4"/>
<dbReference type="NCBIfam" id="TIGR03715">
    <property type="entry name" value="KxYKxGKxW"/>
    <property type="match status" value="1"/>
</dbReference>
<dbReference type="InterPro" id="IPR022263">
    <property type="entry name" value="KxYKxGKxW"/>
</dbReference>
<protein>
    <submittedName>
        <fullName evidence="2">Uncharacterized protein</fullName>
    </submittedName>
</protein>